<reference evidence="2 3" key="2">
    <citation type="submission" date="2018-11" db="EMBL/GenBank/DDBJ databases">
        <authorList>
            <consortium name="Pathogen Informatics"/>
        </authorList>
    </citation>
    <scope>NUCLEOTIDE SEQUENCE [LARGE SCALE GENOMIC DNA]</scope>
</reference>
<dbReference type="AlphaFoldDB" id="A0A183D578"/>
<accession>A0A183D578</accession>
<evidence type="ECO:0000256" key="1">
    <source>
        <dbReference type="SAM" id="MobiDB-lite"/>
    </source>
</evidence>
<feature type="region of interest" description="Disordered" evidence="1">
    <location>
        <begin position="15"/>
        <end position="35"/>
    </location>
</feature>
<name>A0A183D578_9BILA</name>
<gene>
    <name evidence="2" type="ORF">GPUH_LOCUS3869</name>
</gene>
<dbReference type="Proteomes" id="UP000271098">
    <property type="component" value="Unassembled WGS sequence"/>
</dbReference>
<reference evidence="4" key="1">
    <citation type="submission" date="2016-06" db="UniProtKB">
        <authorList>
            <consortium name="WormBaseParasite"/>
        </authorList>
    </citation>
    <scope>IDENTIFICATION</scope>
</reference>
<evidence type="ECO:0000313" key="4">
    <source>
        <dbReference type="WBParaSite" id="GPUH_0000387601-mRNA-1"/>
    </source>
</evidence>
<dbReference type="EMBL" id="UYRT01006895">
    <property type="protein sequence ID" value="VDK41312.1"/>
    <property type="molecule type" value="Genomic_DNA"/>
</dbReference>
<dbReference type="WBParaSite" id="GPUH_0000387601-mRNA-1">
    <property type="protein sequence ID" value="GPUH_0000387601-mRNA-1"/>
    <property type="gene ID" value="GPUH_0000387601"/>
</dbReference>
<feature type="compositionally biased region" description="Polar residues" evidence="1">
    <location>
        <begin position="24"/>
        <end position="35"/>
    </location>
</feature>
<dbReference type="OrthoDB" id="674948at2759"/>
<keyword evidence="3" id="KW-1185">Reference proteome</keyword>
<evidence type="ECO:0000313" key="3">
    <source>
        <dbReference type="Proteomes" id="UP000271098"/>
    </source>
</evidence>
<proteinExistence type="predicted"/>
<organism evidence="4">
    <name type="scientific">Gongylonema pulchrum</name>
    <dbReference type="NCBI Taxonomy" id="637853"/>
    <lineage>
        <taxon>Eukaryota</taxon>
        <taxon>Metazoa</taxon>
        <taxon>Ecdysozoa</taxon>
        <taxon>Nematoda</taxon>
        <taxon>Chromadorea</taxon>
        <taxon>Rhabditida</taxon>
        <taxon>Spirurina</taxon>
        <taxon>Spiruromorpha</taxon>
        <taxon>Spiruroidea</taxon>
        <taxon>Gongylonematidae</taxon>
        <taxon>Gongylonema</taxon>
    </lineage>
</organism>
<evidence type="ECO:0000313" key="2">
    <source>
        <dbReference type="EMBL" id="VDK41312.1"/>
    </source>
</evidence>
<protein>
    <submittedName>
        <fullName evidence="4">Transposase</fullName>
    </submittedName>
</protein>
<sequence>MSRKYPYSECAQVGNYSRKRQTSQRELFSDPSNNDRPWLKSLSSAEYRHAKLSNGSTFRVYTHPGKYIAVNASREMQQA</sequence>